<keyword evidence="3" id="KW-0479">Metal-binding</keyword>
<dbReference type="InterPro" id="IPR019903">
    <property type="entry name" value="RIC_family"/>
</dbReference>
<dbReference type="Pfam" id="PF01814">
    <property type="entry name" value="Hemerythrin"/>
    <property type="match status" value="1"/>
</dbReference>
<feature type="domain" description="Hemerythrin-like" evidence="5">
    <location>
        <begin position="102"/>
        <end position="232"/>
    </location>
</feature>
<dbReference type="PANTHER" id="PTHR36438">
    <property type="entry name" value="IRON-SULFUR CLUSTER REPAIR PROTEIN YTFE"/>
    <property type="match status" value="1"/>
</dbReference>
<protein>
    <submittedName>
        <fullName evidence="6">Regulator of cell morphogenesis and NO signaling</fullName>
    </submittedName>
</protein>
<evidence type="ECO:0000259" key="5">
    <source>
        <dbReference type="Pfam" id="PF01814"/>
    </source>
</evidence>
<comment type="caution">
    <text evidence="6">The sequence shown here is derived from an EMBL/GenBank/DDBJ whole genome shotgun (WGS) entry which is preliminary data.</text>
</comment>
<dbReference type="AlphaFoldDB" id="A0A7L4URG8"/>
<sequence length="245" mass="29013">METRPIHLNTKMSDVVHRNYMVIPILDRFGIRLGFGDKTVKEVCEKVGVDPCSLVELLNAYTNADYIPSDYVKKMDVLALIDYLKQTHSNYLEEWVVNIESMIEDLKRLGEDERYTDLILNFFKGYRSELTTHIEREERIVFPYIKTLHEVIESGAVSAEKREVIDSYSMKEFEEDHDDIAMKLKDLKNIMIKYIISPENTMQYYAIIQELFKLEEDVEYHTRVEDKILIPRVIFMEDKIKKIIQ</sequence>
<dbReference type="Proteomes" id="UP000251835">
    <property type="component" value="Unassembled WGS sequence"/>
</dbReference>
<dbReference type="GO" id="GO:0005737">
    <property type="term" value="C:cytoplasm"/>
    <property type="evidence" value="ECO:0007669"/>
    <property type="project" value="UniProtKB-SubCell"/>
</dbReference>
<dbReference type="GO" id="GO:0046872">
    <property type="term" value="F:metal ion binding"/>
    <property type="evidence" value="ECO:0007669"/>
    <property type="project" value="UniProtKB-KW"/>
</dbReference>
<evidence type="ECO:0000256" key="1">
    <source>
        <dbReference type="ARBA" id="ARBA00004496"/>
    </source>
</evidence>
<dbReference type="PANTHER" id="PTHR36438:SF1">
    <property type="entry name" value="IRON-SULFUR CLUSTER REPAIR PROTEIN YTFE"/>
    <property type="match status" value="1"/>
</dbReference>
<evidence type="ECO:0000256" key="2">
    <source>
        <dbReference type="ARBA" id="ARBA00022490"/>
    </source>
</evidence>
<evidence type="ECO:0000256" key="4">
    <source>
        <dbReference type="ARBA" id="ARBA00023004"/>
    </source>
</evidence>
<dbReference type="RefSeq" id="WP_116495902.1">
    <property type="nucleotide sequence ID" value="NZ_QENZ01000003.1"/>
</dbReference>
<keyword evidence="4" id="KW-0408">Iron</keyword>
<accession>A0A7L4URG8</accession>
<keyword evidence="2" id="KW-0963">Cytoplasm</keyword>
<proteinExistence type="predicted"/>
<gene>
    <name evidence="6" type="ORF">C7377_0679</name>
</gene>
<keyword evidence="7" id="KW-1185">Reference proteome</keyword>
<dbReference type="InterPro" id="IPR012312">
    <property type="entry name" value="Hemerythrin-like"/>
</dbReference>
<evidence type="ECO:0000313" key="6">
    <source>
        <dbReference type="EMBL" id="PVX52365.1"/>
    </source>
</evidence>
<dbReference type="OrthoDB" id="937463at2"/>
<name>A0A7L4URG8_BALHA</name>
<comment type="subcellular location">
    <subcellularLocation>
        <location evidence="1">Cytoplasm</location>
    </subcellularLocation>
</comment>
<reference evidence="6 7" key="1">
    <citation type="submission" date="2018-05" db="EMBL/GenBank/DDBJ databases">
        <title>Genomic Encyclopedia of Type Strains, Phase IV (KMG-IV): sequencing the most valuable type-strain genomes for metagenomic binning, comparative biology and taxonomic classification.</title>
        <authorList>
            <person name="Goeker M."/>
        </authorList>
    </citation>
    <scope>NUCLEOTIDE SEQUENCE [LARGE SCALE GENOMIC DNA]</scope>
    <source>
        <strain evidence="6 7">DSM 28579</strain>
    </source>
</reference>
<evidence type="ECO:0000313" key="7">
    <source>
        <dbReference type="Proteomes" id="UP000251835"/>
    </source>
</evidence>
<dbReference type="Gene3D" id="1.20.120.520">
    <property type="entry name" value="nmb1532 protein domain like"/>
    <property type="match status" value="1"/>
</dbReference>
<dbReference type="EMBL" id="QENZ01000003">
    <property type="protein sequence ID" value="PVX52365.1"/>
    <property type="molecule type" value="Genomic_DNA"/>
</dbReference>
<organism evidence="6 7">
    <name type="scientific">Balneicella halophila</name>
    <dbReference type="NCBI Taxonomy" id="1537566"/>
    <lineage>
        <taxon>Bacteria</taxon>
        <taxon>Pseudomonadati</taxon>
        <taxon>Bacteroidota</taxon>
        <taxon>Bacteroidia</taxon>
        <taxon>Bacteroidales</taxon>
        <taxon>Balneicellaceae</taxon>
        <taxon>Balneicella</taxon>
    </lineage>
</organism>
<evidence type="ECO:0000256" key="3">
    <source>
        <dbReference type="ARBA" id="ARBA00022723"/>
    </source>
</evidence>